<dbReference type="Pfam" id="PF00443">
    <property type="entry name" value="UCH"/>
    <property type="match status" value="1"/>
</dbReference>
<gene>
    <name evidence="3" type="primary">Usp12</name>
    <name evidence="3" type="ORF">TCON_1110</name>
</gene>
<evidence type="ECO:0000313" key="4">
    <source>
        <dbReference type="Proteomes" id="UP001516464"/>
    </source>
</evidence>
<reference evidence="3 4" key="1">
    <citation type="submission" date="2019-01" db="EMBL/GenBank/DDBJ databases">
        <title>Genomes sequencing and comparative genomics of infectious freshwater microsporidia, Cucumispora dikerogammari and Thelohania contejeani.</title>
        <authorList>
            <person name="Cormier A."/>
            <person name="Giraud I."/>
            <person name="Wattier R."/>
            <person name="Teixeira M."/>
            <person name="Grandjean F."/>
            <person name="Rigaud T."/>
            <person name="Cordaux R."/>
        </authorList>
    </citation>
    <scope>NUCLEOTIDE SEQUENCE [LARGE SCALE GENOMIC DNA]</scope>
    <source>
        <strain evidence="3">T1</strain>
        <tissue evidence="3">Spores</tissue>
    </source>
</reference>
<keyword evidence="4" id="KW-1185">Reference proteome</keyword>
<dbReference type="InterPro" id="IPR050164">
    <property type="entry name" value="Peptidase_C19"/>
</dbReference>
<dbReference type="GO" id="GO:0016787">
    <property type="term" value="F:hydrolase activity"/>
    <property type="evidence" value="ECO:0007669"/>
    <property type="project" value="UniProtKB-KW"/>
</dbReference>
<evidence type="ECO:0000313" key="3">
    <source>
        <dbReference type="EMBL" id="KAF7683684.1"/>
    </source>
</evidence>
<feature type="transmembrane region" description="Helical" evidence="1">
    <location>
        <begin position="7"/>
        <end position="26"/>
    </location>
</feature>
<protein>
    <submittedName>
        <fullName evidence="3">Ubiquitin carboxyl-terminal hydrolase 12</fullName>
    </submittedName>
</protein>
<dbReference type="InterPro" id="IPR038765">
    <property type="entry name" value="Papain-like_cys_pep_sf"/>
</dbReference>
<accession>A0ABQ7HZV5</accession>
<comment type="caution">
    <text evidence="3">The sequence shown here is derived from an EMBL/GenBank/DDBJ whole genome shotgun (WGS) entry which is preliminary data.</text>
</comment>
<dbReference type="Gene3D" id="3.90.70.10">
    <property type="entry name" value="Cysteine proteinases"/>
    <property type="match status" value="1"/>
</dbReference>
<keyword evidence="1" id="KW-0472">Membrane</keyword>
<dbReference type="InterPro" id="IPR018200">
    <property type="entry name" value="USP_CS"/>
</dbReference>
<evidence type="ECO:0000259" key="2">
    <source>
        <dbReference type="PROSITE" id="PS50235"/>
    </source>
</evidence>
<dbReference type="PROSITE" id="PS00973">
    <property type="entry name" value="USP_2"/>
    <property type="match status" value="1"/>
</dbReference>
<dbReference type="InterPro" id="IPR001394">
    <property type="entry name" value="Peptidase_C19_UCH"/>
</dbReference>
<dbReference type="PANTHER" id="PTHR24006">
    <property type="entry name" value="UBIQUITIN CARBOXYL-TERMINAL HYDROLASE"/>
    <property type="match status" value="1"/>
</dbReference>
<dbReference type="PROSITE" id="PS00972">
    <property type="entry name" value="USP_1"/>
    <property type="match status" value="1"/>
</dbReference>
<name>A0ABQ7HZV5_9MICR</name>
<dbReference type="EMBL" id="SBIQ01000061">
    <property type="protein sequence ID" value="KAF7683684.1"/>
    <property type="molecule type" value="Genomic_DNA"/>
</dbReference>
<keyword evidence="1" id="KW-0812">Transmembrane</keyword>
<dbReference type="CDD" id="cd02257">
    <property type="entry name" value="Peptidase_C19"/>
    <property type="match status" value="1"/>
</dbReference>
<proteinExistence type="predicted"/>
<dbReference type="PROSITE" id="PS50235">
    <property type="entry name" value="USP_3"/>
    <property type="match status" value="1"/>
</dbReference>
<evidence type="ECO:0000256" key="1">
    <source>
        <dbReference type="SAM" id="Phobius"/>
    </source>
</evidence>
<keyword evidence="3" id="KW-0378">Hydrolase</keyword>
<dbReference type="InterPro" id="IPR028889">
    <property type="entry name" value="USP"/>
</dbReference>
<dbReference type="Proteomes" id="UP001516464">
    <property type="component" value="Unassembled WGS sequence"/>
</dbReference>
<dbReference type="SUPFAM" id="SSF54001">
    <property type="entry name" value="Cysteine proteinases"/>
    <property type="match status" value="1"/>
</dbReference>
<sequence>MNIYKRGNIRIIIILFMLFALFAYIISSKIINIANLPECTSDKQKYYKQLHPVGFPMLGNTCYANSSLQALLSLNSFVFYFESVGNRKLYNLIKLLIKEVENNTIPDKKNLKYLITRIKNSDDTFFVIGNQECASEFIQLLLNQVDQEINNEDGSIMDNFRFDTVTEFKCMECKTGWKGPSETVFPIYINKNISISEAIKSSMIEKIDDFKCEFCKKKVNIQAKRSFTSNANILMVVNKCYDYITKEKLHYTFNVNYNLLINNFNYVLSAIIIHIGSTINSGHYIALCKRNNSWYKINDTIWEKIPKKILLENIKQMEGYVFFYEKD</sequence>
<organism evidence="3 4">
    <name type="scientific">Astathelohania contejeani</name>
    <dbReference type="NCBI Taxonomy" id="164912"/>
    <lineage>
        <taxon>Eukaryota</taxon>
        <taxon>Fungi</taxon>
        <taxon>Fungi incertae sedis</taxon>
        <taxon>Microsporidia</taxon>
        <taxon>Astathelohaniidae</taxon>
        <taxon>Astathelohania</taxon>
    </lineage>
</organism>
<keyword evidence="1" id="KW-1133">Transmembrane helix</keyword>
<feature type="domain" description="USP" evidence="2">
    <location>
        <begin position="53"/>
        <end position="327"/>
    </location>
</feature>